<organism evidence="1 2">
    <name type="scientific">Purpureocillium lilacinum</name>
    <name type="common">Paecilomyces lilacinus</name>
    <dbReference type="NCBI Taxonomy" id="33203"/>
    <lineage>
        <taxon>Eukaryota</taxon>
        <taxon>Fungi</taxon>
        <taxon>Dikarya</taxon>
        <taxon>Ascomycota</taxon>
        <taxon>Pezizomycotina</taxon>
        <taxon>Sordariomycetes</taxon>
        <taxon>Hypocreomycetidae</taxon>
        <taxon>Hypocreales</taxon>
        <taxon>Ophiocordycipitaceae</taxon>
        <taxon>Purpureocillium</taxon>
    </lineage>
</organism>
<evidence type="ECO:0000313" key="2">
    <source>
        <dbReference type="Proteomes" id="UP001638806"/>
    </source>
</evidence>
<gene>
    <name evidence="1" type="ORF">ACCO45_010016</name>
</gene>
<dbReference type="Proteomes" id="UP001638806">
    <property type="component" value="Unassembled WGS sequence"/>
</dbReference>
<protein>
    <submittedName>
        <fullName evidence="1">Uncharacterized protein</fullName>
    </submittedName>
</protein>
<proteinExistence type="predicted"/>
<reference evidence="1" key="1">
    <citation type="submission" date="2024-12" db="EMBL/GenBank/DDBJ databases">
        <title>Comparative genomics and development of molecular markers within Purpureocillium lilacinum and among Purpureocillium species.</title>
        <authorList>
            <person name="Yeh Z.-Y."/>
            <person name="Ni N.-T."/>
            <person name="Lo P.-H."/>
            <person name="Mushyakhwo K."/>
            <person name="Lin C.-F."/>
            <person name="Nai Y.-S."/>
        </authorList>
    </citation>
    <scope>NUCLEOTIDE SEQUENCE</scope>
    <source>
        <strain evidence="1">NCHU-NPUST-175</strain>
    </source>
</reference>
<comment type="caution">
    <text evidence="1">The sequence shown here is derived from an EMBL/GenBank/DDBJ whole genome shotgun (WGS) entry which is preliminary data.</text>
</comment>
<dbReference type="EMBL" id="JBGNUJ010000010">
    <property type="protein sequence ID" value="KAL3954453.1"/>
    <property type="molecule type" value="Genomic_DNA"/>
</dbReference>
<accession>A0ACC4DEF3</accession>
<name>A0ACC4DEF3_PURLI</name>
<keyword evidence="2" id="KW-1185">Reference proteome</keyword>
<evidence type="ECO:0000313" key="1">
    <source>
        <dbReference type="EMBL" id="KAL3954453.1"/>
    </source>
</evidence>
<sequence>MDLPFSPEKVAELENFSHSHFMEQLEHCERSAIWTPVGTNGLVQARKPSDVDNRVVSIILKAFVPSLQLWAKENDLKLRLETITARNPVWAKAGARVTPASGTISLVIPYPTLNHGAKVSFEPVPGIQPEVVNWEASETLPHGSFGWQSPKFLPGGSVLAVTEGEIKFRHIEIQYTPSNSTSAPQGPNENSHEAEASGGDHT</sequence>